<gene>
    <name evidence="7" type="ORF">CC84DRAFT_1201620</name>
</gene>
<dbReference type="Proteomes" id="UP000077069">
    <property type="component" value="Unassembled WGS sequence"/>
</dbReference>
<keyword evidence="3 6" id="KW-1133">Transmembrane helix</keyword>
<dbReference type="PANTHER" id="PTHR15549:SF30">
    <property type="entry name" value="MID2 DOMAIN-CONTAINING PROTEIN"/>
    <property type="match status" value="1"/>
</dbReference>
<evidence type="ECO:0000256" key="4">
    <source>
        <dbReference type="ARBA" id="ARBA00023136"/>
    </source>
</evidence>
<dbReference type="EMBL" id="KV441548">
    <property type="protein sequence ID" value="OAG12692.1"/>
    <property type="molecule type" value="Genomic_DNA"/>
</dbReference>
<evidence type="ECO:0000256" key="3">
    <source>
        <dbReference type="ARBA" id="ARBA00022989"/>
    </source>
</evidence>
<evidence type="ECO:0000256" key="1">
    <source>
        <dbReference type="ARBA" id="ARBA00004167"/>
    </source>
</evidence>
<evidence type="ECO:0000256" key="6">
    <source>
        <dbReference type="SAM" id="Phobius"/>
    </source>
</evidence>
<proteinExistence type="predicted"/>
<organism evidence="7 8">
    <name type="scientific">Paraphaeosphaeria sporulosa</name>
    <dbReference type="NCBI Taxonomy" id="1460663"/>
    <lineage>
        <taxon>Eukaryota</taxon>
        <taxon>Fungi</taxon>
        <taxon>Dikarya</taxon>
        <taxon>Ascomycota</taxon>
        <taxon>Pezizomycotina</taxon>
        <taxon>Dothideomycetes</taxon>
        <taxon>Pleosporomycetidae</taxon>
        <taxon>Pleosporales</taxon>
        <taxon>Massarineae</taxon>
        <taxon>Didymosphaeriaceae</taxon>
        <taxon>Paraphaeosphaeria</taxon>
    </lineage>
</organism>
<dbReference type="AlphaFoldDB" id="A0A177D0L6"/>
<dbReference type="Gene3D" id="2.120.10.80">
    <property type="entry name" value="Kelch-type beta propeller"/>
    <property type="match status" value="1"/>
</dbReference>
<reference evidence="7 8" key="1">
    <citation type="submission" date="2016-05" db="EMBL/GenBank/DDBJ databases">
        <title>Comparative analysis of secretome profiles of manganese(II)-oxidizing ascomycete fungi.</title>
        <authorList>
            <consortium name="DOE Joint Genome Institute"/>
            <person name="Zeiner C.A."/>
            <person name="Purvine S.O."/>
            <person name="Zink E.M."/>
            <person name="Wu S."/>
            <person name="Pasa-Tolic L."/>
            <person name="Chaput D.L."/>
            <person name="Haridas S."/>
            <person name="Grigoriev I.V."/>
            <person name="Santelli C.M."/>
            <person name="Hansel C.M."/>
        </authorList>
    </citation>
    <scope>NUCLEOTIDE SEQUENCE [LARGE SCALE GENOMIC DNA]</scope>
    <source>
        <strain evidence="7 8">AP3s5-JAC2a</strain>
    </source>
</reference>
<accession>A0A177D0L6</accession>
<dbReference type="GO" id="GO:0016020">
    <property type="term" value="C:membrane"/>
    <property type="evidence" value="ECO:0007669"/>
    <property type="project" value="UniProtKB-SubCell"/>
</dbReference>
<feature type="compositionally biased region" description="Low complexity" evidence="5">
    <location>
        <begin position="350"/>
        <end position="369"/>
    </location>
</feature>
<keyword evidence="2 6" id="KW-0812">Transmembrane</keyword>
<dbReference type="STRING" id="1460663.A0A177D0L6"/>
<comment type="subcellular location">
    <subcellularLocation>
        <location evidence="1">Membrane</location>
        <topology evidence="1">Single-pass membrane protein</topology>
    </subcellularLocation>
</comment>
<protein>
    <recommendedName>
        <fullName evidence="9">Galactose oxidase</fullName>
    </recommendedName>
</protein>
<feature type="region of interest" description="Disordered" evidence="5">
    <location>
        <begin position="736"/>
        <end position="795"/>
    </location>
</feature>
<dbReference type="InterPro" id="IPR051694">
    <property type="entry name" value="Immunoregulatory_rcpt-like"/>
</dbReference>
<dbReference type="SUPFAM" id="SSF50965">
    <property type="entry name" value="Galactose oxidase, central domain"/>
    <property type="match status" value="1"/>
</dbReference>
<dbReference type="RefSeq" id="XP_018043057.1">
    <property type="nucleotide sequence ID" value="XM_018181732.1"/>
</dbReference>
<evidence type="ECO:0008006" key="9">
    <source>
        <dbReference type="Google" id="ProtNLM"/>
    </source>
</evidence>
<keyword evidence="8" id="KW-1185">Reference proteome</keyword>
<sequence length="795" mass="85283">MSSKTFKDPIYPLDNHCSVIHKNTLYVYSPQGFQSLDLAKGSQWEKLPMDISLTGAECILAPSSGDANTDMMFVVGGRVNETVRQWDYPGLMHYSFKDKKWDWQRSETWVTKERTNHAAIYIPAAKQILVYSGSSDPQSSGLSSESFLIDTKSPYAVLSQPAGANPPLIKPMLLPWDETHAVMVGGGASNTAIYTFGAMSDASGAMEGWKDLGITITEPITSPETTQCTLINGEDGSKVLETFNMGVSPNTVTRTVLLNKGGSVAAQGTTVGVNSKRYVTLDDFPKYNDTLASDLIRSGYSVAQSDSDRIVFSGGNAQEPLSIFDGSENSWVNATALFSGSQLNNILQPSSSASSSTPTSTATETAAASSSAAAGAPAGAAVNNKDRMLTVLGATLGAIFGIAALLILLLFCLRWRKSKKRRTAQGGYVEKDRLSFADRGAEFMKEAGGVGSKPRFTEVNASQTSLAIIAGGAGHGHKRGMLSDSSTSGLVKKASPLGYTEPVELSKFDLKPEPIDERMVRQNSGRIPPAPKAIGNVSRSRSSGWSRYFANNDATNLAAMPTDNRSTFASDRTSTASHSLYTDSRMYSQPMQAPPPLDIPKFENQRISKVTTGSPTLGNSTDNLPGQPMQAELARANSGASTRSGISNDDHHYLRDPVESWTPVGHEERPVSSNYTGSVVMNDYRDGASSYYPDGTSSFYPKSGISSFYPGQSKIGGPEVRESTNTVFPGQNLGNIQPRQQQQHNDFESFYPAPPRLGGAPDGRESQITVFPGGPTGDRKEGGQDMSWLNLGVPK</sequence>
<feature type="region of interest" description="Disordered" evidence="5">
    <location>
        <begin position="349"/>
        <end position="369"/>
    </location>
</feature>
<dbReference type="InterPro" id="IPR011043">
    <property type="entry name" value="Gal_Oxase/kelch_b-propeller"/>
</dbReference>
<dbReference type="PANTHER" id="PTHR15549">
    <property type="entry name" value="PAIRED IMMUNOGLOBULIN-LIKE TYPE 2 RECEPTOR"/>
    <property type="match status" value="1"/>
</dbReference>
<evidence type="ECO:0000313" key="8">
    <source>
        <dbReference type="Proteomes" id="UP000077069"/>
    </source>
</evidence>
<evidence type="ECO:0000313" key="7">
    <source>
        <dbReference type="EMBL" id="OAG12692.1"/>
    </source>
</evidence>
<evidence type="ECO:0000256" key="2">
    <source>
        <dbReference type="ARBA" id="ARBA00022692"/>
    </source>
</evidence>
<dbReference type="InterPro" id="IPR015915">
    <property type="entry name" value="Kelch-typ_b-propeller"/>
</dbReference>
<keyword evidence="4 6" id="KW-0472">Membrane</keyword>
<name>A0A177D0L6_9PLEO</name>
<dbReference type="InParanoid" id="A0A177D0L6"/>
<dbReference type="GeneID" id="28765218"/>
<dbReference type="GO" id="GO:0071944">
    <property type="term" value="C:cell periphery"/>
    <property type="evidence" value="ECO:0007669"/>
    <property type="project" value="UniProtKB-ARBA"/>
</dbReference>
<feature type="transmembrane region" description="Helical" evidence="6">
    <location>
        <begin position="391"/>
        <end position="413"/>
    </location>
</feature>
<dbReference type="OrthoDB" id="5352000at2759"/>
<evidence type="ECO:0000256" key="5">
    <source>
        <dbReference type="SAM" id="MobiDB-lite"/>
    </source>
</evidence>